<evidence type="ECO:0000313" key="2">
    <source>
        <dbReference type="Proteomes" id="UP001270362"/>
    </source>
</evidence>
<dbReference type="AlphaFoldDB" id="A0AAE0X0Z9"/>
<protein>
    <submittedName>
        <fullName evidence="1">Uncharacterized protein</fullName>
    </submittedName>
</protein>
<evidence type="ECO:0000313" key="1">
    <source>
        <dbReference type="EMBL" id="KAK3682274.1"/>
    </source>
</evidence>
<reference evidence="1" key="1">
    <citation type="journal article" date="2023" name="Mol. Phylogenet. Evol.">
        <title>Genome-scale phylogeny and comparative genomics of the fungal order Sordariales.</title>
        <authorList>
            <person name="Hensen N."/>
            <person name="Bonometti L."/>
            <person name="Westerberg I."/>
            <person name="Brannstrom I.O."/>
            <person name="Guillou S."/>
            <person name="Cros-Aarteil S."/>
            <person name="Calhoun S."/>
            <person name="Haridas S."/>
            <person name="Kuo A."/>
            <person name="Mondo S."/>
            <person name="Pangilinan J."/>
            <person name="Riley R."/>
            <person name="LaButti K."/>
            <person name="Andreopoulos B."/>
            <person name="Lipzen A."/>
            <person name="Chen C."/>
            <person name="Yan M."/>
            <person name="Daum C."/>
            <person name="Ng V."/>
            <person name="Clum A."/>
            <person name="Steindorff A."/>
            <person name="Ohm R.A."/>
            <person name="Martin F."/>
            <person name="Silar P."/>
            <person name="Natvig D.O."/>
            <person name="Lalanne C."/>
            <person name="Gautier V."/>
            <person name="Ament-Velasquez S.L."/>
            <person name="Kruys A."/>
            <person name="Hutchinson M.I."/>
            <person name="Powell A.J."/>
            <person name="Barry K."/>
            <person name="Miller A.N."/>
            <person name="Grigoriev I.V."/>
            <person name="Debuchy R."/>
            <person name="Gladieux P."/>
            <person name="Hiltunen Thoren M."/>
            <person name="Johannesson H."/>
        </authorList>
    </citation>
    <scope>NUCLEOTIDE SEQUENCE</scope>
    <source>
        <strain evidence="1">CBS 314.62</strain>
    </source>
</reference>
<comment type="caution">
    <text evidence="1">The sequence shown here is derived from an EMBL/GenBank/DDBJ whole genome shotgun (WGS) entry which is preliminary data.</text>
</comment>
<dbReference type="EMBL" id="JAULSO010000005">
    <property type="protein sequence ID" value="KAK3682274.1"/>
    <property type="molecule type" value="Genomic_DNA"/>
</dbReference>
<organism evidence="1 2">
    <name type="scientific">Podospora appendiculata</name>
    <dbReference type="NCBI Taxonomy" id="314037"/>
    <lineage>
        <taxon>Eukaryota</taxon>
        <taxon>Fungi</taxon>
        <taxon>Dikarya</taxon>
        <taxon>Ascomycota</taxon>
        <taxon>Pezizomycotina</taxon>
        <taxon>Sordariomycetes</taxon>
        <taxon>Sordariomycetidae</taxon>
        <taxon>Sordariales</taxon>
        <taxon>Podosporaceae</taxon>
        <taxon>Podospora</taxon>
    </lineage>
</organism>
<reference evidence="1" key="2">
    <citation type="submission" date="2023-06" db="EMBL/GenBank/DDBJ databases">
        <authorList>
            <consortium name="Lawrence Berkeley National Laboratory"/>
            <person name="Haridas S."/>
            <person name="Hensen N."/>
            <person name="Bonometti L."/>
            <person name="Westerberg I."/>
            <person name="Brannstrom I.O."/>
            <person name="Guillou S."/>
            <person name="Cros-Aarteil S."/>
            <person name="Calhoun S."/>
            <person name="Kuo A."/>
            <person name="Mondo S."/>
            <person name="Pangilinan J."/>
            <person name="Riley R."/>
            <person name="Labutti K."/>
            <person name="Andreopoulos B."/>
            <person name="Lipzen A."/>
            <person name="Chen C."/>
            <person name="Yanf M."/>
            <person name="Daum C."/>
            <person name="Ng V."/>
            <person name="Clum A."/>
            <person name="Steindorff A."/>
            <person name="Ohm R."/>
            <person name="Martin F."/>
            <person name="Silar P."/>
            <person name="Natvig D."/>
            <person name="Lalanne C."/>
            <person name="Gautier V."/>
            <person name="Ament-Velasquez S.L."/>
            <person name="Kruys A."/>
            <person name="Hutchinson M.I."/>
            <person name="Powell A.J."/>
            <person name="Barry K."/>
            <person name="Miller A.N."/>
            <person name="Grigoriev I.V."/>
            <person name="Debuchy R."/>
            <person name="Gladieux P."/>
            <person name="Thoren M.H."/>
            <person name="Johannesson H."/>
        </authorList>
    </citation>
    <scope>NUCLEOTIDE SEQUENCE</scope>
    <source>
        <strain evidence="1">CBS 314.62</strain>
    </source>
</reference>
<gene>
    <name evidence="1" type="ORF">B0T22DRAFT_280147</name>
</gene>
<keyword evidence="2" id="KW-1185">Reference proteome</keyword>
<proteinExistence type="predicted"/>
<name>A0AAE0X0Z9_9PEZI</name>
<accession>A0AAE0X0Z9</accession>
<sequence length="230" mass="25367">MEMEQHADGNPDEVPSPAQLQALLAALQQLTESLAPIKALAEKTLDKIPTPLRVLAYYETPHDISNANVPVSPFNHAAETKQYPSLQDITLRYTLLPERLLALRKAFVAWLSDSCICGKFEYCANAVSGSPGHRPRIGFRLVLTELESRGMIHIPSLETWVPRQGELEENWAAAKARIGELWPVSYWASRTIHGASYSPSLDGYFDQNDISGSLVGSISFFTTPSSQASI</sequence>
<dbReference type="Proteomes" id="UP001270362">
    <property type="component" value="Unassembled WGS sequence"/>
</dbReference>